<dbReference type="Proteomes" id="UP001630127">
    <property type="component" value="Unassembled WGS sequence"/>
</dbReference>
<dbReference type="EMBL" id="JBJUIK010000012">
    <property type="protein sequence ID" value="KAL3509898.1"/>
    <property type="molecule type" value="Genomic_DNA"/>
</dbReference>
<dbReference type="PANTHER" id="PTHR48258">
    <property type="entry name" value="DUF4218 DOMAIN-CONTAINING PROTEIN-RELATED"/>
    <property type="match status" value="1"/>
</dbReference>
<evidence type="ECO:0000313" key="1">
    <source>
        <dbReference type="EMBL" id="KAL3509898.1"/>
    </source>
</evidence>
<gene>
    <name evidence="1" type="ORF">ACH5RR_029299</name>
</gene>
<comment type="caution">
    <text evidence="1">The sequence shown here is derived from an EMBL/GenBank/DDBJ whole genome shotgun (WGS) entry which is preliminary data.</text>
</comment>
<reference evidence="1 2" key="1">
    <citation type="submission" date="2024-11" db="EMBL/GenBank/DDBJ databases">
        <title>A near-complete genome assembly of Cinchona calisaya.</title>
        <authorList>
            <person name="Lian D.C."/>
            <person name="Zhao X.W."/>
            <person name="Wei L."/>
        </authorList>
    </citation>
    <scope>NUCLEOTIDE SEQUENCE [LARGE SCALE GENOMIC DNA]</scope>
    <source>
        <tissue evidence="1">Nenye</tissue>
    </source>
</reference>
<dbReference type="PANTHER" id="PTHR48258:SF4">
    <property type="entry name" value="DUF4216 DOMAIN-CONTAINING PROTEIN"/>
    <property type="match status" value="1"/>
</dbReference>
<keyword evidence="2" id="KW-1185">Reference proteome</keyword>
<organism evidence="1 2">
    <name type="scientific">Cinchona calisaya</name>
    <dbReference type="NCBI Taxonomy" id="153742"/>
    <lineage>
        <taxon>Eukaryota</taxon>
        <taxon>Viridiplantae</taxon>
        <taxon>Streptophyta</taxon>
        <taxon>Embryophyta</taxon>
        <taxon>Tracheophyta</taxon>
        <taxon>Spermatophyta</taxon>
        <taxon>Magnoliopsida</taxon>
        <taxon>eudicotyledons</taxon>
        <taxon>Gunneridae</taxon>
        <taxon>Pentapetalae</taxon>
        <taxon>asterids</taxon>
        <taxon>lamiids</taxon>
        <taxon>Gentianales</taxon>
        <taxon>Rubiaceae</taxon>
        <taxon>Cinchonoideae</taxon>
        <taxon>Cinchoneae</taxon>
        <taxon>Cinchona</taxon>
    </lineage>
</organism>
<accession>A0ABD2YWH3</accession>
<proteinExistence type="predicted"/>
<sequence length="117" mass="13279">MVKNRVRPKGSKCEAYLSLETSYFCSYYFESHVHCKSTRIGHNENDGFDATMPPTLSICNQPGRPTGKRKRRFLTDQEIATAALHVLLNCDDEAFLDVGIVYLTNDDTLNIALMFLK</sequence>
<dbReference type="AlphaFoldDB" id="A0ABD2YWH3"/>
<evidence type="ECO:0000313" key="2">
    <source>
        <dbReference type="Proteomes" id="UP001630127"/>
    </source>
</evidence>
<protein>
    <submittedName>
        <fullName evidence="1">Uncharacterized protein</fullName>
    </submittedName>
</protein>
<name>A0ABD2YWH3_9GENT</name>